<dbReference type="AlphaFoldDB" id="A0A316UKV6"/>
<feature type="compositionally biased region" description="Polar residues" evidence="1">
    <location>
        <begin position="49"/>
        <end position="61"/>
    </location>
</feature>
<gene>
    <name evidence="2" type="ORF">BDZ90DRAFT_233883</name>
</gene>
<dbReference type="GeneID" id="37028630"/>
<reference evidence="2 3" key="1">
    <citation type="journal article" date="2018" name="Mol. Biol. Evol.">
        <title>Broad Genomic Sampling Reveals a Smut Pathogenic Ancestry of the Fungal Clade Ustilaginomycotina.</title>
        <authorList>
            <person name="Kijpornyongpan T."/>
            <person name="Mondo S.J."/>
            <person name="Barry K."/>
            <person name="Sandor L."/>
            <person name="Lee J."/>
            <person name="Lipzen A."/>
            <person name="Pangilinan J."/>
            <person name="LaButti K."/>
            <person name="Hainaut M."/>
            <person name="Henrissat B."/>
            <person name="Grigoriev I.V."/>
            <person name="Spatafora J.W."/>
            <person name="Aime M.C."/>
        </authorList>
    </citation>
    <scope>NUCLEOTIDE SEQUENCE [LARGE SCALE GENOMIC DNA]</scope>
    <source>
        <strain evidence="2 3">MCA 5214</strain>
    </source>
</reference>
<feature type="compositionally biased region" description="Basic and acidic residues" evidence="1">
    <location>
        <begin position="32"/>
        <end position="46"/>
    </location>
</feature>
<name>A0A316UKV6_9BASI</name>
<feature type="compositionally biased region" description="Polar residues" evidence="1">
    <location>
        <begin position="1"/>
        <end position="30"/>
    </location>
</feature>
<accession>A0A316UKV6</accession>
<sequence>MTPDMTTSGGAPPSYQSAVFNDAAAQQQGETGKADVDKADTKRGEGNEVTPSSTHAPVASSSQLCAPAGANTVEPKFGGPDHEYRKRDAELWPYLDPFLPIVAVYGLYIESDDLYAEPHTIKLTDFNGRILWHFLFPLCPLSHHLVLLKEVENKGTVWMVPGDQVIDNPRKGRKGPGRPWTKGAEPPAPEQYTWKRRLCGNHPLQCADGRKSDIAVNLHFEEHQVFSGVKKLRRRDSVEFTVPGSNRTFVWLCDGILRNNRYTRWDRMTYVLHEKGDYSTQYAYLRWQESFGLYLRQGLPQELDHALITFPLVYMMLMQHSICQTFWQQPMVVSDGSDMSQQLFSIKKLQKQAADFGFTP</sequence>
<dbReference type="EMBL" id="KZ819674">
    <property type="protein sequence ID" value="PWN25869.1"/>
    <property type="molecule type" value="Genomic_DNA"/>
</dbReference>
<evidence type="ECO:0000313" key="2">
    <source>
        <dbReference type="EMBL" id="PWN25869.1"/>
    </source>
</evidence>
<feature type="region of interest" description="Disordered" evidence="1">
    <location>
        <begin position="168"/>
        <end position="187"/>
    </location>
</feature>
<protein>
    <submittedName>
        <fullName evidence="2">Uncharacterized protein</fullName>
    </submittedName>
</protein>
<dbReference type="Proteomes" id="UP000245884">
    <property type="component" value="Unassembled WGS sequence"/>
</dbReference>
<feature type="region of interest" description="Disordered" evidence="1">
    <location>
        <begin position="1"/>
        <end position="61"/>
    </location>
</feature>
<dbReference type="RefSeq" id="XP_025360481.1">
    <property type="nucleotide sequence ID" value="XM_025506807.1"/>
</dbReference>
<proteinExistence type="predicted"/>
<organism evidence="2 3">
    <name type="scientific">Jaminaea rosea</name>
    <dbReference type="NCBI Taxonomy" id="1569628"/>
    <lineage>
        <taxon>Eukaryota</taxon>
        <taxon>Fungi</taxon>
        <taxon>Dikarya</taxon>
        <taxon>Basidiomycota</taxon>
        <taxon>Ustilaginomycotina</taxon>
        <taxon>Exobasidiomycetes</taxon>
        <taxon>Microstromatales</taxon>
        <taxon>Microstromatales incertae sedis</taxon>
        <taxon>Jaminaea</taxon>
    </lineage>
</organism>
<evidence type="ECO:0000313" key="3">
    <source>
        <dbReference type="Proteomes" id="UP000245884"/>
    </source>
</evidence>
<evidence type="ECO:0000256" key="1">
    <source>
        <dbReference type="SAM" id="MobiDB-lite"/>
    </source>
</evidence>
<keyword evidence="3" id="KW-1185">Reference proteome</keyword>